<dbReference type="Proteomes" id="UP001342826">
    <property type="component" value="Unassembled WGS sequence"/>
</dbReference>
<keyword evidence="2" id="KW-1185">Reference proteome</keyword>
<dbReference type="RefSeq" id="WP_328015842.1">
    <property type="nucleotide sequence ID" value="NZ_JARTFS010000018.1"/>
</dbReference>
<evidence type="ECO:0000313" key="2">
    <source>
        <dbReference type="Proteomes" id="UP001342826"/>
    </source>
</evidence>
<name>A0ABU6P302_9BACI</name>
<dbReference type="EMBL" id="JARTFS010000018">
    <property type="protein sequence ID" value="MED4403724.1"/>
    <property type="molecule type" value="Genomic_DNA"/>
</dbReference>
<organism evidence="1 2">
    <name type="scientific">Metabacillus fastidiosus</name>
    <dbReference type="NCBI Taxonomy" id="1458"/>
    <lineage>
        <taxon>Bacteria</taxon>
        <taxon>Bacillati</taxon>
        <taxon>Bacillota</taxon>
        <taxon>Bacilli</taxon>
        <taxon>Bacillales</taxon>
        <taxon>Bacillaceae</taxon>
        <taxon>Metabacillus</taxon>
    </lineage>
</organism>
<gene>
    <name evidence="1" type="ORF">P9271_20650</name>
</gene>
<proteinExistence type="predicted"/>
<comment type="caution">
    <text evidence="1">The sequence shown here is derived from an EMBL/GenBank/DDBJ whole genome shotgun (WGS) entry which is preliminary data.</text>
</comment>
<accession>A0ABU6P302</accession>
<evidence type="ECO:0000313" key="1">
    <source>
        <dbReference type="EMBL" id="MED4403724.1"/>
    </source>
</evidence>
<evidence type="ECO:0008006" key="3">
    <source>
        <dbReference type="Google" id="ProtNLM"/>
    </source>
</evidence>
<reference evidence="1 2" key="1">
    <citation type="submission" date="2023-03" db="EMBL/GenBank/DDBJ databases">
        <title>Bacillus Genome Sequencing.</title>
        <authorList>
            <person name="Dunlap C."/>
        </authorList>
    </citation>
    <scope>NUCLEOTIDE SEQUENCE [LARGE SCALE GENOMIC DNA]</scope>
    <source>
        <strain evidence="1 2">NRS-1717</strain>
    </source>
</reference>
<sequence length="186" mass="22645">MNHFKNYKLKIEWKPGQFHGKTIRKNLSQTLWLKKIRPQILKKFNYTCQICSFHPEEEKDYRLLHVHEIEEYDTENLICNLKGLDLICINCHSFHHFGRTVSVTTKEQMEKLKEHFKKVNNCTEDDFIEHYRYVRDQKMKIFNDMLNNTKSYNQSRNNNTVKFRITGQIPFKEEVIKQLQKKDLYI</sequence>
<protein>
    <recommendedName>
        <fullName evidence="3">HNH endonuclease</fullName>
    </recommendedName>
</protein>